<organism evidence="1">
    <name type="scientific">uncultured Sporomusa sp</name>
    <dbReference type="NCBI Taxonomy" id="307249"/>
    <lineage>
        <taxon>Bacteria</taxon>
        <taxon>Bacillati</taxon>
        <taxon>Bacillota</taxon>
        <taxon>Negativicutes</taxon>
        <taxon>Selenomonadales</taxon>
        <taxon>Sporomusaceae</taxon>
        <taxon>Sporomusa</taxon>
        <taxon>environmental samples</taxon>
    </lineage>
</organism>
<dbReference type="SUPFAM" id="SSF63829">
    <property type="entry name" value="Calcium-dependent phosphotriesterase"/>
    <property type="match status" value="1"/>
</dbReference>
<protein>
    <submittedName>
        <fullName evidence="1">Uncharacterized protein</fullName>
    </submittedName>
</protein>
<dbReference type="EMBL" id="FMJE01000007">
    <property type="protein sequence ID" value="SCM83192.1"/>
    <property type="molecule type" value="Genomic_DNA"/>
</dbReference>
<dbReference type="RefSeq" id="WP_075757877.1">
    <property type="nucleotide sequence ID" value="NZ_LT608335.1"/>
</dbReference>
<sequence>MALYSKKLHVQKAGVVTDINLYTTLSETGNSALAIKDGEAAVYAKLGAATDALASPLRVRKNGETYAVLKSAVKPGIAPLFAFKLSYSNYMSGYAGVIYGDRTESPTTFTSSVKVTGLNGDGAVFSFLQGDKSRLVLRQYNYTPYPPPNKIIDPVVSSWIPSLIDANWNSVSNLHTVTTKGNLLYATGYDLGKIAVVNMNSGYAQMTHNYRFPTAWPEIFLPTGAECHGEGLTVIGDYLYALFSVNPNGGYSVYSDSIVTKFYINRITGSLTYSSHLEVGKNAFTLEPHNGKLYVCALGGMQNAGSSNPETCLDIIDLATFTRTTVSKAYGMLGDIRSITIADDNHAYIFMGNYDNYYGKMIGSVYYTSIANITAPTSWSKVTDINNYGYLWGVYNDSSHLWLARGNFIDIFESLPVVAASPIKTFSFNFNLNLNSVTPVL</sequence>
<dbReference type="AlphaFoldDB" id="A0A212M061"/>
<proteinExistence type="predicted"/>
<accession>A0A212M061</accession>
<evidence type="ECO:0000313" key="1">
    <source>
        <dbReference type="EMBL" id="SCM83192.1"/>
    </source>
</evidence>
<reference evidence="1" key="1">
    <citation type="submission" date="2016-08" db="EMBL/GenBank/DDBJ databases">
        <authorList>
            <person name="Seilhamer J.J."/>
        </authorList>
    </citation>
    <scope>NUCLEOTIDE SEQUENCE</scope>
    <source>
        <strain evidence="1">86</strain>
    </source>
</reference>
<name>A0A212M061_9FIRM</name>
<gene>
    <name evidence="1" type="ORF">KL86SPO_70050</name>
</gene>